<dbReference type="Proteomes" id="UP000694389">
    <property type="component" value="Unassembled WGS sequence"/>
</dbReference>
<dbReference type="Ensembl" id="ENSDLAT00005038513.2">
    <property type="protein sequence ID" value="ENSDLAP00005036102.2"/>
    <property type="gene ID" value="ENSDLAG00005016053.2"/>
</dbReference>
<protein>
    <submittedName>
        <fullName evidence="2">Uncharacterized protein</fullName>
    </submittedName>
</protein>
<evidence type="ECO:0000256" key="1">
    <source>
        <dbReference type="SAM" id="SignalP"/>
    </source>
</evidence>
<proteinExistence type="predicted"/>
<evidence type="ECO:0000313" key="3">
    <source>
        <dbReference type="Proteomes" id="UP000694389"/>
    </source>
</evidence>
<feature type="signal peptide" evidence="1">
    <location>
        <begin position="1"/>
        <end position="16"/>
    </location>
</feature>
<organism evidence="2 3">
    <name type="scientific">Dicentrarchus labrax</name>
    <name type="common">European seabass</name>
    <name type="synonym">Morone labrax</name>
    <dbReference type="NCBI Taxonomy" id="13489"/>
    <lineage>
        <taxon>Eukaryota</taxon>
        <taxon>Metazoa</taxon>
        <taxon>Chordata</taxon>
        <taxon>Craniata</taxon>
        <taxon>Vertebrata</taxon>
        <taxon>Euteleostomi</taxon>
        <taxon>Actinopterygii</taxon>
        <taxon>Neopterygii</taxon>
        <taxon>Teleostei</taxon>
        <taxon>Neoteleostei</taxon>
        <taxon>Acanthomorphata</taxon>
        <taxon>Eupercaria</taxon>
        <taxon>Moronidae</taxon>
        <taxon>Dicentrarchus</taxon>
    </lineage>
</organism>
<dbReference type="GeneTree" id="ENSGT01120000274858"/>
<dbReference type="AlphaFoldDB" id="A0A8C4H286"/>
<sequence length="178" mass="20054">MVLLPLLLVLAVSARSRLWICSSFDWLKLFPQVTQMNGRSPVCSRWCERRSSALVKPLGQWAHTYGFWPVWMSWSRCGARPCGWTPGRCAAGGRPCWILWCSSTAGPHGGRTLCSPECPSPAAQTEQVSRKPGNTFILKFKQITDWMLGYHNNHHQQPIIPITIENHELLITGIIICV</sequence>
<reference evidence="2" key="1">
    <citation type="submission" date="2025-08" db="UniProtKB">
        <authorList>
            <consortium name="Ensembl"/>
        </authorList>
    </citation>
    <scope>IDENTIFICATION</scope>
</reference>
<keyword evidence="3" id="KW-1185">Reference proteome</keyword>
<keyword evidence="1" id="KW-0732">Signal</keyword>
<reference evidence="2" key="2">
    <citation type="submission" date="2025-09" db="UniProtKB">
        <authorList>
            <consortium name="Ensembl"/>
        </authorList>
    </citation>
    <scope>IDENTIFICATION</scope>
</reference>
<accession>A0A8C4H286</accession>
<name>A0A8C4H286_DICLA</name>
<feature type="chain" id="PRO_5035753494" evidence="1">
    <location>
        <begin position="17"/>
        <end position="178"/>
    </location>
</feature>
<evidence type="ECO:0000313" key="2">
    <source>
        <dbReference type="Ensembl" id="ENSDLAP00005036102.2"/>
    </source>
</evidence>